<name>A0ABP5EBM9_9ACTN</name>
<evidence type="ECO:0000313" key="1">
    <source>
        <dbReference type="EMBL" id="GAA1994303.1"/>
    </source>
</evidence>
<accession>A0ABP5EBM9</accession>
<reference evidence="2" key="1">
    <citation type="journal article" date="2019" name="Int. J. Syst. Evol. Microbiol.">
        <title>The Global Catalogue of Microorganisms (GCM) 10K type strain sequencing project: providing services to taxonomists for standard genome sequencing and annotation.</title>
        <authorList>
            <consortium name="The Broad Institute Genomics Platform"/>
            <consortium name="The Broad Institute Genome Sequencing Center for Infectious Disease"/>
            <person name="Wu L."/>
            <person name="Ma J."/>
        </authorList>
    </citation>
    <scope>NUCLEOTIDE SEQUENCE [LARGE SCALE GENOMIC DNA]</scope>
    <source>
        <strain evidence="2">JCM 15313</strain>
    </source>
</reference>
<dbReference type="EMBL" id="BAAAPC010000007">
    <property type="protein sequence ID" value="GAA1994303.1"/>
    <property type="molecule type" value="Genomic_DNA"/>
</dbReference>
<dbReference type="Proteomes" id="UP001501585">
    <property type="component" value="Unassembled WGS sequence"/>
</dbReference>
<organism evidence="1 2">
    <name type="scientific">Nocardiopsis rhodophaea</name>
    <dbReference type="NCBI Taxonomy" id="280238"/>
    <lineage>
        <taxon>Bacteria</taxon>
        <taxon>Bacillati</taxon>
        <taxon>Actinomycetota</taxon>
        <taxon>Actinomycetes</taxon>
        <taxon>Streptosporangiales</taxon>
        <taxon>Nocardiopsidaceae</taxon>
        <taxon>Nocardiopsis</taxon>
    </lineage>
</organism>
<evidence type="ECO:0000313" key="2">
    <source>
        <dbReference type="Proteomes" id="UP001501585"/>
    </source>
</evidence>
<gene>
    <name evidence="1" type="ORF">GCM10009799_20510</name>
</gene>
<dbReference type="RefSeq" id="WP_344161682.1">
    <property type="nucleotide sequence ID" value="NZ_BAAAPC010000007.1"/>
</dbReference>
<comment type="caution">
    <text evidence="1">The sequence shown here is derived from an EMBL/GenBank/DDBJ whole genome shotgun (WGS) entry which is preliminary data.</text>
</comment>
<proteinExistence type="predicted"/>
<keyword evidence="2" id="KW-1185">Reference proteome</keyword>
<sequence length="155" mass="16816">MSDLEKTTAGKVARGDWVILGGYLSRVATVKRSDGTVAITTDFGHRDTTRLPARKQLSRLAPGADVEAVARRVRDNIAGTSSRYLSSAQVAEEVGVTRSTITTSLRRNGLTSARPFPQPRVYIGGTPGWAPSQLPEIRAWFGQPTQGRARARQPE</sequence>
<protein>
    <submittedName>
        <fullName evidence="1">Uncharacterized protein</fullName>
    </submittedName>
</protein>